<evidence type="ECO:0000256" key="2">
    <source>
        <dbReference type="ARBA" id="ARBA00001946"/>
    </source>
</evidence>
<dbReference type="InterPro" id="IPR015797">
    <property type="entry name" value="NUDIX_hydrolase-like_dom_sf"/>
</dbReference>
<dbReference type="PROSITE" id="PS51462">
    <property type="entry name" value="NUDIX"/>
    <property type="match status" value="1"/>
</dbReference>
<dbReference type="SUPFAM" id="SSF55811">
    <property type="entry name" value="Nudix"/>
    <property type="match status" value="1"/>
</dbReference>
<evidence type="ECO:0000256" key="10">
    <source>
        <dbReference type="PIRSR" id="PIRSR604385-3"/>
    </source>
</evidence>
<dbReference type="Gene3D" id="3.90.79.10">
    <property type="entry name" value="Nucleoside Triphosphate Pyrophosphohydrolase"/>
    <property type="match status" value="1"/>
</dbReference>
<evidence type="ECO:0000313" key="12">
    <source>
        <dbReference type="EMBL" id="KGD79425.1"/>
    </source>
</evidence>
<dbReference type="STRING" id="642227.HA49_02235"/>
<feature type="domain" description="Nudix hydrolase" evidence="11">
    <location>
        <begin position="46"/>
        <end position="184"/>
    </location>
</feature>
<evidence type="ECO:0000256" key="8">
    <source>
        <dbReference type="ARBA" id="ARBA00032272"/>
    </source>
</evidence>
<feature type="binding site" evidence="9">
    <location>
        <position position="102"/>
    </location>
    <ligand>
        <name>Mg(2+)</name>
        <dbReference type="ChEBI" id="CHEBI:18420"/>
        <label>1</label>
    </ligand>
</feature>
<dbReference type="GO" id="GO:0016818">
    <property type="term" value="F:hydrolase activity, acting on acid anhydrides, in phosphorus-containing anhydrides"/>
    <property type="evidence" value="ECO:0007669"/>
    <property type="project" value="InterPro"/>
</dbReference>
<comment type="similarity">
    <text evidence="3">Belongs to the Nudix hydrolase family. NudK subfamily.</text>
</comment>
<evidence type="ECO:0000256" key="7">
    <source>
        <dbReference type="ARBA" id="ARBA00032162"/>
    </source>
</evidence>
<dbReference type="InterPro" id="IPR000086">
    <property type="entry name" value="NUDIX_hydrolase_dom"/>
</dbReference>
<dbReference type="PANTHER" id="PTHR11839:SF18">
    <property type="entry name" value="NUDIX HYDROLASE DOMAIN-CONTAINING PROTEIN"/>
    <property type="match status" value="1"/>
</dbReference>
<evidence type="ECO:0000256" key="9">
    <source>
        <dbReference type="PIRSR" id="PIRSR604385-2"/>
    </source>
</evidence>
<keyword evidence="13" id="KW-1185">Reference proteome</keyword>
<evidence type="ECO:0000313" key="13">
    <source>
        <dbReference type="Proteomes" id="UP000029577"/>
    </source>
</evidence>
<dbReference type="RefSeq" id="WP_038016311.1">
    <property type="nucleotide sequence ID" value="NZ_JPKR02000005.1"/>
</dbReference>
<organism evidence="12 13">
    <name type="scientific">Tatumella morbirosei</name>
    <dbReference type="NCBI Taxonomy" id="642227"/>
    <lineage>
        <taxon>Bacteria</taxon>
        <taxon>Pseudomonadati</taxon>
        <taxon>Pseudomonadota</taxon>
        <taxon>Gammaproteobacteria</taxon>
        <taxon>Enterobacterales</taxon>
        <taxon>Erwiniaceae</taxon>
        <taxon>Tatumella</taxon>
    </lineage>
</organism>
<feature type="binding site" evidence="9">
    <location>
        <position position="155"/>
    </location>
    <ligand>
        <name>Mg(2+)</name>
        <dbReference type="ChEBI" id="CHEBI:18420"/>
        <label>1</label>
    </ligand>
</feature>
<dbReference type="GO" id="GO:0019693">
    <property type="term" value="P:ribose phosphate metabolic process"/>
    <property type="evidence" value="ECO:0007669"/>
    <property type="project" value="TreeGrafter"/>
</dbReference>
<sequence>MQSANNRVRIVNTQTLSDDWYLLKKYTFDFQRRDGSWQRLNREAYDHGDGAALLLYNRERQSVVLTRQFRLPAFVNGSDGMLIEVAAGLLEGEQPEERIRKEAEEETGYRIDKVEKVFEAWMSPGSVTEKLHLFVAEYQPADQVSPGGGLQEEGEDLEVLEMSFSEALQAMKAGAINDAKTIMLLQYAALNQLI</sequence>
<keyword evidence="6" id="KW-0378">Hydrolase</keyword>
<dbReference type="AlphaFoldDB" id="A0A095VXD8"/>
<proteinExistence type="inferred from homology"/>
<comment type="catalytic activity">
    <reaction evidence="1">
        <text>GDP-alpha-D-mannose + H2O = alpha-D-mannose 1-phosphate + GMP + 2 H(+)</text>
        <dbReference type="Rhea" id="RHEA:27978"/>
        <dbReference type="ChEBI" id="CHEBI:15377"/>
        <dbReference type="ChEBI" id="CHEBI:15378"/>
        <dbReference type="ChEBI" id="CHEBI:57527"/>
        <dbReference type="ChEBI" id="CHEBI:58115"/>
        <dbReference type="ChEBI" id="CHEBI:58409"/>
    </reaction>
</comment>
<dbReference type="GO" id="GO:0046872">
    <property type="term" value="F:metal ion binding"/>
    <property type="evidence" value="ECO:0007669"/>
    <property type="project" value="UniProtKB-KW"/>
</dbReference>
<evidence type="ECO:0000256" key="5">
    <source>
        <dbReference type="ARBA" id="ARBA00016377"/>
    </source>
</evidence>
<evidence type="ECO:0000256" key="4">
    <source>
        <dbReference type="ARBA" id="ARBA00011738"/>
    </source>
</evidence>
<evidence type="ECO:0000256" key="6">
    <source>
        <dbReference type="ARBA" id="ARBA00022801"/>
    </source>
</evidence>
<dbReference type="NCBIfam" id="TIGR00052">
    <property type="entry name" value="nudix-type nucleoside diphosphatase, YffH/AdpP family"/>
    <property type="match status" value="1"/>
</dbReference>
<evidence type="ECO:0000259" key="11">
    <source>
        <dbReference type="PROSITE" id="PS51462"/>
    </source>
</evidence>
<comment type="caution">
    <text evidence="12">The sequence shown here is derived from an EMBL/GenBank/DDBJ whole genome shotgun (WGS) entry which is preliminary data.</text>
</comment>
<comment type="subunit">
    <text evidence="4">Homodimer.</text>
</comment>
<dbReference type="Pfam" id="PF00293">
    <property type="entry name" value="NUDIX"/>
    <property type="match status" value="1"/>
</dbReference>
<feature type="binding site" evidence="9">
    <location>
        <position position="87"/>
    </location>
    <ligand>
        <name>Mg(2+)</name>
        <dbReference type="ChEBI" id="CHEBI:18420"/>
        <label>1</label>
    </ligand>
</feature>
<name>A0A095VXD8_9GAMM</name>
<protein>
    <recommendedName>
        <fullName evidence="5">GDP-mannose pyrophosphatase</fullName>
    </recommendedName>
    <alternativeName>
        <fullName evidence="7">GDP-mannose hydrolase</fullName>
    </alternativeName>
    <alternativeName>
        <fullName evidence="8">GDPMK</fullName>
    </alternativeName>
</protein>
<comment type="cofactor">
    <cofactor evidence="2 9">
        <name>Mg(2+)</name>
        <dbReference type="ChEBI" id="CHEBI:18420"/>
    </cofactor>
</comment>
<feature type="short sequence motif" description="Nudix box" evidence="10">
    <location>
        <begin position="88"/>
        <end position="109"/>
    </location>
</feature>
<keyword evidence="9" id="KW-0460">Magnesium</keyword>
<evidence type="ECO:0000256" key="3">
    <source>
        <dbReference type="ARBA" id="ARBA00007275"/>
    </source>
</evidence>
<accession>A0A095VXD8</accession>
<evidence type="ECO:0000256" key="1">
    <source>
        <dbReference type="ARBA" id="ARBA00000847"/>
    </source>
</evidence>
<dbReference type="InterPro" id="IPR004385">
    <property type="entry name" value="NDP_pyrophosphatase"/>
</dbReference>
<dbReference type="EMBL" id="JPKR02000005">
    <property type="protein sequence ID" value="KGD79425.1"/>
    <property type="molecule type" value="Genomic_DNA"/>
</dbReference>
<reference evidence="12" key="1">
    <citation type="submission" date="2014-12" db="EMBL/GenBank/DDBJ databases">
        <title>The draft genome of the Tatumella morbirosei type strain, LMG23360T isolated from pineapple rot.</title>
        <authorList>
            <person name="Smits T.H."/>
            <person name="Palmer M."/>
            <person name="Venter S.N."/>
            <person name="Duffy B."/>
            <person name="Steenkamp E.T."/>
            <person name="Chan W.Y."/>
            <person name="Coutinho T.A."/>
            <person name="Coetzee M.P."/>
            <person name="De Maayer P."/>
        </authorList>
    </citation>
    <scope>NUCLEOTIDE SEQUENCE [LARGE SCALE GENOMIC DNA]</scope>
    <source>
        <strain evidence="12">LMG 23360</strain>
    </source>
</reference>
<dbReference type="Proteomes" id="UP000029577">
    <property type="component" value="Unassembled WGS sequence"/>
</dbReference>
<dbReference type="GO" id="GO:0006753">
    <property type="term" value="P:nucleoside phosphate metabolic process"/>
    <property type="evidence" value="ECO:0007669"/>
    <property type="project" value="TreeGrafter"/>
</dbReference>
<gene>
    <name evidence="12" type="ORF">HA49_02235</name>
</gene>
<dbReference type="eggNOG" id="COG0494">
    <property type="taxonomic scope" value="Bacteria"/>
</dbReference>
<keyword evidence="9" id="KW-0479">Metal-binding</keyword>
<dbReference type="GO" id="GO:0005829">
    <property type="term" value="C:cytosol"/>
    <property type="evidence" value="ECO:0007669"/>
    <property type="project" value="TreeGrafter"/>
</dbReference>
<dbReference type="CDD" id="cd24157">
    <property type="entry name" value="NUDIX_GDPMK"/>
    <property type="match status" value="1"/>
</dbReference>
<dbReference type="PANTHER" id="PTHR11839">
    <property type="entry name" value="UDP/ADP-SUGAR PYROPHOSPHATASE"/>
    <property type="match status" value="1"/>
</dbReference>
<dbReference type="OrthoDB" id="5292471at2"/>
<feature type="binding site" evidence="9">
    <location>
        <position position="106"/>
    </location>
    <ligand>
        <name>Mg(2+)</name>
        <dbReference type="ChEBI" id="CHEBI:18420"/>
        <label>1</label>
    </ligand>
</feature>